<dbReference type="InterPro" id="IPR029063">
    <property type="entry name" value="SAM-dependent_MTases_sf"/>
</dbReference>
<dbReference type="Pfam" id="PF13489">
    <property type="entry name" value="Methyltransf_23"/>
    <property type="match status" value="1"/>
</dbReference>
<accession>A0ABM0GYY7</accession>
<evidence type="ECO:0000313" key="2">
    <source>
        <dbReference type="RefSeq" id="XP_002740501.1"/>
    </source>
</evidence>
<dbReference type="Gene3D" id="3.40.50.150">
    <property type="entry name" value="Vaccinia Virus protein VP39"/>
    <property type="match status" value="1"/>
</dbReference>
<sequence>MATTSDDLLNHMKEYHKSFQTVLNYGLKSRELRYKEDAIKTVHKLRLESCIDEVRVLSIGSGKGDVDLHFINALVYKYTAIHYTVVEPATGPLDEFKRLIESNQERWRGVKFSFHVQGINEYLEGGGTSDKYDVILACHSFYCFRNAGNTLRYLYDMLSKDGMLLIRVDTDGGWLKYLNYRNKFQLSRKHISGVEAKKLTYLQFPHGSIEILRNTNVVTVTKCFDKDSKNGNRMLDFFTEVFNFRNARPPDEVEECLRYFRDECCYVKADEILIDVVEEDIIIWKNGHT</sequence>
<name>A0ABM0GYY7_SACKO</name>
<evidence type="ECO:0000313" key="1">
    <source>
        <dbReference type="Proteomes" id="UP000694865"/>
    </source>
</evidence>
<dbReference type="GeneID" id="100376946"/>
<dbReference type="CDD" id="cd02440">
    <property type="entry name" value="AdoMet_MTases"/>
    <property type="match status" value="1"/>
</dbReference>
<dbReference type="SUPFAM" id="SSF53335">
    <property type="entry name" value="S-adenosyl-L-methionine-dependent methyltransferases"/>
    <property type="match status" value="1"/>
</dbReference>
<proteinExistence type="predicted"/>
<dbReference type="Proteomes" id="UP000694865">
    <property type="component" value="Unplaced"/>
</dbReference>
<organism evidence="1 2">
    <name type="scientific">Saccoglossus kowalevskii</name>
    <name type="common">Acorn worm</name>
    <dbReference type="NCBI Taxonomy" id="10224"/>
    <lineage>
        <taxon>Eukaryota</taxon>
        <taxon>Metazoa</taxon>
        <taxon>Hemichordata</taxon>
        <taxon>Enteropneusta</taxon>
        <taxon>Harrimaniidae</taxon>
        <taxon>Saccoglossus</taxon>
    </lineage>
</organism>
<protein>
    <submittedName>
        <fullName evidence="2">Histamine N-methyltransferase-like</fullName>
    </submittedName>
</protein>
<reference evidence="2" key="1">
    <citation type="submission" date="2025-08" db="UniProtKB">
        <authorList>
            <consortium name="RefSeq"/>
        </authorList>
    </citation>
    <scope>IDENTIFICATION</scope>
    <source>
        <tissue evidence="2">Testes</tissue>
    </source>
</reference>
<gene>
    <name evidence="2" type="primary">LOC100376946</name>
</gene>
<keyword evidence="1" id="KW-1185">Reference proteome</keyword>
<dbReference type="RefSeq" id="XP_002740501.1">
    <property type="nucleotide sequence ID" value="XM_002740455.1"/>
</dbReference>